<proteinExistence type="inferred from homology"/>
<evidence type="ECO:0000256" key="1">
    <source>
        <dbReference type="ARBA" id="ARBA00010062"/>
    </source>
</evidence>
<accession>A0A5P2H659</accession>
<dbReference type="PANTHER" id="PTHR47235">
    <property type="entry name" value="BLR6548 PROTEIN"/>
    <property type="match status" value="1"/>
</dbReference>
<keyword evidence="5" id="KW-0812">Transmembrane</keyword>
<feature type="transmembrane region" description="Helical" evidence="5">
    <location>
        <begin position="133"/>
        <end position="152"/>
    </location>
</feature>
<gene>
    <name evidence="7" type="ORF">FOB72_16915</name>
</gene>
<dbReference type="InterPro" id="IPR000709">
    <property type="entry name" value="Leu_Ile_Val-bd"/>
</dbReference>
<dbReference type="PRINTS" id="PR00337">
    <property type="entry name" value="LEUILEVALBP"/>
</dbReference>
<keyword evidence="5" id="KW-0472">Membrane</keyword>
<name>A0A5P2H659_9BURK</name>
<organism evidence="7 8">
    <name type="scientific">Cupriavidus pauculus</name>
    <dbReference type="NCBI Taxonomy" id="82633"/>
    <lineage>
        <taxon>Bacteria</taxon>
        <taxon>Pseudomonadati</taxon>
        <taxon>Pseudomonadota</taxon>
        <taxon>Betaproteobacteria</taxon>
        <taxon>Burkholderiales</taxon>
        <taxon>Burkholderiaceae</taxon>
        <taxon>Cupriavidus</taxon>
    </lineage>
</organism>
<dbReference type="GO" id="GO:0006865">
    <property type="term" value="P:amino acid transport"/>
    <property type="evidence" value="ECO:0007669"/>
    <property type="project" value="UniProtKB-KW"/>
</dbReference>
<dbReference type="SUPFAM" id="SSF53822">
    <property type="entry name" value="Periplasmic binding protein-like I"/>
    <property type="match status" value="1"/>
</dbReference>
<keyword evidence="3" id="KW-0732">Signal</keyword>
<dbReference type="Proteomes" id="UP000322822">
    <property type="component" value="Chromosome 1"/>
</dbReference>
<protein>
    <submittedName>
        <fullName evidence="7">ABC transporter substrate-binding protein</fullName>
    </submittedName>
</protein>
<sequence length="415" mass="44002">MDRNPDPTADLASGQGRRHFCGRLAGTLPALATPFAALRPAAAAEPARTDTRIGVRPEPGVTPTTLLIGQSAPLSGPAAELGTQLNLGARLCFDNVNRHGGIFGRAIELHALDDAYVPDETTRNTRKLLVDGMFALFGYVGTSTTLAVLPLIQQARIPLFAPFTGTRALRTPVNRHVFHVRAGYDRETAAIVRQIASSGLHRLAVVYYDDSYGREGLEGIARAVRSRPAADVRITGEHAVARNAVDVSATAAAVLEQHPDSVAVIGAYGTAAAFIREALRRGYAGQFYCLSSVGATSLAKALGAQAAGVVVSQVMPNPRNATLPLVREYQRLLAAAGHAGAYSHASLEGFIAALAFVEGLRRTGRDPTRDRFIAALEGMRAVDLGGFDIQFSPEDHVGSRFVDLAVLNARGQAIR</sequence>
<dbReference type="Pfam" id="PF13458">
    <property type="entry name" value="Peripla_BP_6"/>
    <property type="match status" value="1"/>
</dbReference>
<evidence type="ECO:0000313" key="8">
    <source>
        <dbReference type="Proteomes" id="UP000322822"/>
    </source>
</evidence>
<reference evidence="7 8" key="1">
    <citation type="submission" date="2019-09" db="EMBL/GenBank/DDBJ databases">
        <title>FDA dAtabase for Regulatory Grade micrObial Sequences (FDA-ARGOS): Supporting development and validation of Infectious Disease Dx tests.</title>
        <authorList>
            <person name="Sciortino C."/>
            <person name="Tallon L."/>
            <person name="Sadzewicz L."/>
            <person name="Vavikolanu K."/>
            <person name="Mehta A."/>
            <person name="Aluvathingal J."/>
            <person name="Nadendla S."/>
            <person name="Nandy P."/>
            <person name="Geyer C."/>
            <person name="Yan Y."/>
            <person name="Sichtig H."/>
        </authorList>
    </citation>
    <scope>NUCLEOTIDE SEQUENCE [LARGE SCALE GENOMIC DNA]</scope>
    <source>
        <strain evidence="7 8">FDAARGOS_664</strain>
    </source>
</reference>
<dbReference type="EMBL" id="CP044065">
    <property type="protein sequence ID" value="QET03561.1"/>
    <property type="molecule type" value="Genomic_DNA"/>
</dbReference>
<dbReference type="PANTHER" id="PTHR47235:SF1">
    <property type="entry name" value="BLR6548 PROTEIN"/>
    <property type="match status" value="1"/>
</dbReference>
<evidence type="ECO:0000256" key="4">
    <source>
        <dbReference type="ARBA" id="ARBA00022970"/>
    </source>
</evidence>
<evidence type="ECO:0000313" key="7">
    <source>
        <dbReference type="EMBL" id="QET03561.1"/>
    </source>
</evidence>
<keyword evidence="5" id="KW-1133">Transmembrane helix</keyword>
<evidence type="ECO:0000256" key="3">
    <source>
        <dbReference type="ARBA" id="ARBA00022729"/>
    </source>
</evidence>
<dbReference type="CDD" id="cd06326">
    <property type="entry name" value="PBP1_ABC_ligand_binding-like"/>
    <property type="match status" value="1"/>
</dbReference>
<feature type="domain" description="Leucine-binding protein" evidence="6">
    <location>
        <begin position="68"/>
        <end position="411"/>
    </location>
</feature>
<dbReference type="InterPro" id="IPR028082">
    <property type="entry name" value="Peripla_BP_I"/>
</dbReference>
<dbReference type="InterPro" id="IPR028081">
    <property type="entry name" value="Leu-bd"/>
</dbReference>
<dbReference type="PROSITE" id="PS51318">
    <property type="entry name" value="TAT"/>
    <property type="match status" value="1"/>
</dbReference>
<comment type="similarity">
    <text evidence="1">Belongs to the leucine-binding protein family.</text>
</comment>
<dbReference type="AlphaFoldDB" id="A0A5P2H659"/>
<keyword evidence="4" id="KW-0029">Amino-acid transport</keyword>
<dbReference type="InterPro" id="IPR006311">
    <property type="entry name" value="TAT_signal"/>
</dbReference>
<evidence type="ECO:0000256" key="2">
    <source>
        <dbReference type="ARBA" id="ARBA00022448"/>
    </source>
</evidence>
<dbReference type="Gene3D" id="3.40.50.2300">
    <property type="match status" value="2"/>
</dbReference>
<evidence type="ECO:0000259" key="6">
    <source>
        <dbReference type="Pfam" id="PF13458"/>
    </source>
</evidence>
<dbReference type="OrthoDB" id="9777352at2"/>
<keyword evidence="2" id="KW-0813">Transport</keyword>
<dbReference type="RefSeq" id="WP_150373639.1">
    <property type="nucleotide sequence ID" value="NZ_CP044065.1"/>
</dbReference>
<evidence type="ECO:0000256" key="5">
    <source>
        <dbReference type="SAM" id="Phobius"/>
    </source>
</evidence>